<evidence type="ECO:0008006" key="3">
    <source>
        <dbReference type="Google" id="ProtNLM"/>
    </source>
</evidence>
<name>A0A6B3LBP4_9BACT</name>
<sequence length="216" mass="24386">MATDITPRKTRILKEMRDAISRNGDLRKKLHEQGTWNDNGTSRPLPNADKRDLTIFIFFETAAAFEAFSQEAFLLAVRKQFGVQAKLAKNVSGHIDRGLQGVMGWAAPPMIVNRSKALFGKTHFLANIKDTLPQDHYDWLSHAHRVRNRIAHPSENAKQQLIKLHNALGVPPAARKGAGPGRILSDYPTTSNDDDRWFHRFLKAYGSYCDLIDSKL</sequence>
<protein>
    <recommendedName>
        <fullName evidence="3">RiboL-PSP-HEPN domain-containing protein</fullName>
    </recommendedName>
</protein>
<keyword evidence="2" id="KW-1185">Reference proteome</keyword>
<dbReference type="KEGG" id="soa:G3M56_005705"/>
<evidence type="ECO:0000313" key="2">
    <source>
        <dbReference type="Proteomes" id="UP000475117"/>
    </source>
</evidence>
<dbReference type="RefSeq" id="WP_164362727.1">
    <property type="nucleotide sequence ID" value="NZ_CP066776.1"/>
</dbReference>
<accession>A0A6B3LBP4</accession>
<reference evidence="1 2" key="1">
    <citation type="submission" date="2020-12" db="EMBL/GenBank/DDBJ databases">
        <title>Sulforoseuscoccus oceanibium gen. nov., sp. nov., a representative of the phylum Verrucomicrobia with special cytoplasmic membrane, and proposal of Sulforoseuscoccusaceae fam. nov.</title>
        <authorList>
            <person name="Xi F."/>
        </authorList>
    </citation>
    <scope>NUCLEOTIDE SEQUENCE [LARGE SCALE GENOMIC DNA]</scope>
    <source>
        <strain evidence="1 2">T37</strain>
    </source>
</reference>
<dbReference type="EMBL" id="CP066776">
    <property type="protein sequence ID" value="QQL46075.1"/>
    <property type="molecule type" value="Genomic_DNA"/>
</dbReference>
<proteinExistence type="predicted"/>
<gene>
    <name evidence="1" type="ORF">G3M56_005705</name>
</gene>
<organism evidence="1 2">
    <name type="scientific">Sulfuriroseicoccus oceanibius</name>
    <dbReference type="NCBI Taxonomy" id="2707525"/>
    <lineage>
        <taxon>Bacteria</taxon>
        <taxon>Pseudomonadati</taxon>
        <taxon>Verrucomicrobiota</taxon>
        <taxon>Verrucomicrobiia</taxon>
        <taxon>Verrucomicrobiales</taxon>
        <taxon>Verrucomicrobiaceae</taxon>
        <taxon>Sulfuriroseicoccus</taxon>
    </lineage>
</organism>
<dbReference type="Proteomes" id="UP000475117">
    <property type="component" value="Chromosome"/>
</dbReference>
<dbReference type="AlphaFoldDB" id="A0A6B3LBP4"/>
<evidence type="ECO:0000313" key="1">
    <source>
        <dbReference type="EMBL" id="QQL46075.1"/>
    </source>
</evidence>